<dbReference type="GO" id="GO:0030170">
    <property type="term" value="F:pyridoxal phosphate binding"/>
    <property type="evidence" value="ECO:0007669"/>
    <property type="project" value="InterPro"/>
</dbReference>
<comment type="similarity">
    <text evidence="2 4">Belongs to the class-III pyridoxal-phosphate-dependent aminotransferase family.</text>
</comment>
<sequence length="449" mass="49434">MKSLIRSSVVCPDYSKGYPLISYGEGIYLYDESGKKYIDGSSGAAAVSNIGHGITEIADIMREQASRVSILPTHVFSARVVQDYLDVLVDFAPAGFEKVWTVTSGTEAVENAVKLALQYHQIRGDKRRHKIISRNISYHGNSIFMLDIGGMPLRKKMYNNWMNHFPHISAANLYRKPAEISEETYVNNLLAEFEQTLLDEDPYSFSAFVVEPVVAAAMGAAPAPSGYLERMHSLCKKYGILFISDEVLTGFGRTGARFGINKSGVIPDIIATGKGISGGYFPLSAVIASKQVMEPFVAQNSFFLGGHTYACNPMGAAVGHFVIEYMEKHKLIENANNQGNYLKEKLNRLYNLEIVGDIRGEGLLIGVEFVKDKKTKEPFPSEMNISKRIGELTMNAGVILYPGKGSCDGFSGDHLLICPPLIINNSQCDTIVDVLESCIKKLQDEILNT</sequence>
<dbReference type="PIRSF" id="PIRSF000521">
    <property type="entry name" value="Transaminase_4ab_Lys_Orn"/>
    <property type="match status" value="1"/>
</dbReference>
<dbReference type="PANTHER" id="PTHR43094">
    <property type="entry name" value="AMINOTRANSFERASE"/>
    <property type="match status" value="1"/>
</dbReference>
<dbReference type="STRING" id="634771.SAMN04488128_102562"/>
<name>A0A1T4QS08_9BACT</name>
<organism evidence="5 6">
    <name type="scientific">Chitinophaga eiseniae</name>
    <dbReference type="NCBI Taxonomy" id="634771"/>
    <lineage>
        <taxon>Bacteria</taxon>
        <taxon>Pseudomonadati</taxon>
        <taxon>Bacteroidota</taxon>
        <taxon>Chitinophagia</taxon>
        <taxon>Chitinophagales</taxon>
        <taxon>Chitinophagaceae</taxon>
        <taxon>Chitinophaga</taxon>
    </lineage>
</organism>
<dbReference type="PANTHER" id="PTHR43094:SF1">
    <property type="entry name" value="AMINOTRANSFERASE CLASS-III"/>
    <property type="match status" value="1"/>
</dbReference>
<proteinExistence type="inferred from homology"/>
<keyword evidence="3 4" id="KW-0663">Pyridoxal phosphate</keyword>
<dbReference type="InterPro" id="IPR005814">
    <property type="entry name" value="Aminotrans_3"/>
</dbReference>
<dbReference type="RefSeq" id="WP_078669097.1">
    <property type="nucleotide sequence ID" value="NZ_FUWZ01000002.1"/>
</dbReference>
<gene>
    <name evidence="5" type="ORF">SAMN04488128_102562</name>
</gene>
<dbReference type="SUPFAM" id="SSF53383">
    <property type="entry name" value="PLP-dependent transferases"/>
    <property type="match status" value="1"/>
</dbReference>
<dbReference type="OrthoDB" id="730777at2"/>
<evidence type="ECO:0000256" key="2">
    <source>
        <dbReference type="ARBA" id="ARBA00008954"/>
    </source>
</evidence>
<keyword evidence="5" id="KW-0808">Transferase</keyword>
<dbReference type="GO" id="GO:0008483">
    <property type="term" value="F:transaminase activity"/>
    <property type="evidence" value="ECO:0007669"/>
    <property type="project" value="UniProtKB-KW"/>
</dbReference>
<comment type="cofactor">
    <cofactor evidence="1">
        <name>pyridoxal 5'-phosphate</name>
        <dbReference type="ChEBI" id="CHEBI:597326"/>
    </cofactor>
</comment>
<dbReference type="Gene3D" id="3.40.640.10">
    <property type="entry name" value="Type I PLP-dependent aspartate aminotransferase-like (Major domain)"/>
    <property type="match status" value="1"/>
</dbReference>
<dbReference type="InterPro" id="IPR049704">
    <property type="entry name" value="Aminotrans_3_PPA_site"/>
</dbReference>
<dbReference type="Pfam" id="PF00202">
    <property type="entry name" value="Aminotran_3"/>
    <property type="match status" value="1"/>
</dbReference>
<dbReference type="Gene3D" id="3.90.1150.10">
    <property type="entry name" value="Aspartate Aminotransferase, domain 1"/>
    <property type="match status" value="1"/>
</dbReference>
<evidence type="ECO:0000256" key="3">
    <source>
        <dbReference type="ARBA" id="ARBA00022898"/>
    </source>
</evidence>
<evidence type="ECO:0000313" key="6">
    <source>
        <dbReference type="Proteomes" id="UP000190367"/>
    </source>
</evidence>
<keyword evidence="6" id="KW-1185">Reference proteome</keyword>
<accession>A0A1T4QS08</accession>
<dbReference type="EMBL" id="FUWZ01000002">
    <property type="protein sequence ID" value="SKA06563.1"/>
    <property type="molecule type" value="Genomic_DNA"/>
</dbReference>
<dbReference type="AlphaFoldDB" id="A0A1T4QS08"/>
<evidence type="ECO:0000256" key="4">
    <source>
        <dbReference type="RuleBase" id="RU003560"/>
    </source>
</evidence>
<evidence type="ECO:0000313" key="5">
    <source>
        <dbReference type="EMBL" id="SKA06563.1"/>
    </source>
</evidence>
<keyword evidence="5" id="KW-0032">Aminotransferase</keyword>
<evidence type="ECO:0000256" key="1">
    <source>
        <dbReference type="ARBA" id="ARBA00001933"/>
    </source>
</evidence>
<dbReference type="CDD" id="cd00610">
    <property type="entry name" value="OAT_like"/>
    <property type="match status" value="1"/>
</dbReference>
<dbReference type="Proteomes" id="UP000190367">
    <property type="component" value="Unassembled WGS sequence"/>
</dbReference>
<protein>
    <submittedName>
        <fullName evidence="5">Adenosylmethionine-8-amino-7-oxononanoate aminotransferase</fullName>
    </submittedName>
</protein>
<dbReference type="InterPro" id="IPR015421">
    <property type="entry name" value="PyrdxlP-dep_Trfase_major"/>
</dbReference>
<reference evidence="6" key="1">
    <citation type="submission" date="2017-02" db="EMBL/GenBank/DDBJ databases">
        <authorList>
            <person name="Varghese N."/>
            <person name="Submissions S."/>
        </authorList>
    </citation>
    <scope>NUCLEOTIDE SEQUENCE [LARGE SCALE GENOMIC DNA]</scope>
    <source>
        <strain evidence="6">DSM 22224</strain>
    </source>
</reference>
<dbReference type="InterPro" id="IPR015422">
    <property type="entry name" value="PyrdxlP-dep_Trfase_small"/>
</dbReference>
<dbReference type="PROSITE" id="PS00600">
    <property type="entry name" value="AA_TRANSFER_CLASS_3"/>
    <property type="match status" value="1"/>
</dbReference>
<dbReference type="InterPro" id="IPR015424">
    <property type="entry name" value="PyrdxlP-dep_Trfase"/>
</dbReference>